<feature type="region of interest" description="Disordered" evidence="9">
    <location>
        <begin position="474"/>
        <end position="539"/>
    </location>
</feature>
<dbReference type="InterPro" id="IPR001580">
    <property type="entry name" value="Calret/calnex"/>
</dbReference>
<dbReference type="Proteomes" id="UP001244341">
    <property type="component" value="Chromosome 7b"/>
</dbReference>
<keyword evidence="7 8" id="KW-0143">Chaperone</keyword>
<evidence type="ECO:0000256" key="7">
    <source>
        <dbReference type="ARBA" id="ARBA00023186"/>
    </source>
</evidence>
<evidence type="ECO:0000256" key="9">
    <source>
        <dbReference type="SAM" id="MobiDB-lite"/>
    </source>
</evidence>
<keyword evidence="3" id="KW-0812">Transmembrane</keyword>
<proteinExistence type="inferred from homology"/>
<comment type="similarity">
    <text evidence="2 8">Belongs to the calreticulin family.</text>
</comment>
<feature type="compositionally biased region" description="Basic and acidic residues" evidence="9">
    <location>
        <begin position="438"/>
        <end position="450"/>
    </location>
</feature>
<feature type="region of interest" description="Disordered" evidence="9">
    <location>
        <begin position="418"/>
        <end position="450"/>
    </location>
</feature>
<dbReference type="PANTHER" id="PTHR11073">
    <property type="entry name" value="CALRETICULIN AND CALNEXIN"/>
    <property type="match status" value="1"/>
</dbReference>
<evidence type="ECO:0008006" key="12">
    <source>
        <dbReference type="Google" id="ProtNLM"/>
    </source>
</evidence>
<dbReference type="InterPro" id="IPR013320">
    <property type="entry name" value="ConA-like_dom_sf"/>
</dbReference>
<feature type="compositionally biased region" description="Basic residues" evidence="9">
    <location>
        <begin position="530"/>
        <end position="539"/>
    </location>
</feature>
<evidence type="ECO:0000256" key="4">
    <source>
        <dbReference type="ARBA" id="ARBA00022824"/>
    </source>
</evidence>
<dbReference type="Pfam" id="PF00262">
    <property type="entry name" value="Calreticulin"/>
    <property type="match status" value="1"/>
</dbReference>
<dbReference type="PROSITE" id="PS00804">
    <property type="entry name" value="CALRETICULIN_2"/>
    <property type="match status" value="1"/>
</dbReference>
<dbReference type="InterPro" id="IPR009033">
    <property type="entry name" value="Calreticulin/calnexin_P_dom_sf"/>
</dbReference>
<evidence type="ECO:0000256" key="6">
    <source>
        <dbReference type="ARBA" id="ARBA00023136"/>
    </source>
</evidence>
<gene>
    <name evidence="10" type="ORF">OEZ85_012973</name>
</gene>
<accession>A0ABY8U495</accession>
<dbReference type="PRINTS" id="PR00626">
    <property type="entry name" value="CALRETICULIN"/>
</dbReference>
<dbReference type="SUPFAM" id="SSF63887">
    <property type="entry name" value="P-domain of calnexin/calreticulin"/>
    <property type="match status" value="1"/>
</dbReference>
<protein>
    <recommendedName>
        <fullName evidence="12">Calreticulin</fullName>
    </recommendedName>
</protein>
<keyword evidence="4 8" id="KW-0256">Endoplasmic reticulum</keyword>
<name>A0ABY8U495_TETOB</name>
<dbReference type="Gene3D" id="2.10.250.10">
    <property type="entry name" value="Calreticulin/calnexin, P domain"/>
    <property type="match status" value="1"/>
</dbReference>
<dbReference type="Gene3D" id="2.60.120.200">
    <property type="match status" value="1"/>
</dbReference>
<evidence type="ECO:0000256" key="5">
    <source>
        <dbReference type="ARBA" id="ARBA00022989"/>
    </source>
</evidence>
<reference evidence="10 11" key="1">
    <citation type="submission" date="2023-05" db="EMBL/GenBank/DDBJ databases">
        <title>A 100% complete, gapless, phased diploid assembly of the Scenedesmus obliquus UTEX 3031 genome.</title>
        <authorList>
            <person name="Biondi T.C."/>
            <person name="Hanschen E.R."/>
            <person name="Kwon T."/>
            <person name="Eng W."/>
            <person name="Kruse C.P.S."/>
            <person name="Koehler S.I."/>
            <person name="Kunde Y."/>
            <person name="Gleasner C.D."/>
            <person name="You Mak K.T."/>
            <person name="Polle J."/>
            <person name="Hovde B.T."/>
            <person name="Starkenburg S.R."/>
        </authorList>
    </citation>
    <scope>NUCLEOTIDE SEQUENCE [LARGE SCALE GENOMIC DNA]</scope>
    <source>
        <strain evidence="10 11">DOE0152z</strain>
    </source>
</reference>
<comment type="subcellular location">
    <subcellularLocation>
        <location evidence="1">Endoplasmic reticulum membrane</location>
        <topology evidence="1">Single-pass membrane protein</topology>
    </subcellularLocation>
</comment>
<organism evidence="10 11">
    <name type="scientific">Tetradesmus obliquus</name>
    <name type="common">Green alga</name>
    <name type="synonym">Acutodesmus obliquus</name>
    <dbReference type="NCBI Taxonomy" id="3088"/>
    <lineage>
        <taxon>Eukaryota</taxon>
        <taxon>Viridiplantae</taxon>
        <taxon>Chlorophyta</taxon>
        <taxon>core chlorophytes</taxon>
        <taxon>Chlorophyceae</taxon>
        <taxon>CS clade</taxon>
        <taxon>Sphaeropleales</taxon>
        <taxon>Scenedesmaceae</taxon>
        <taxon>Tetradesmus</taxon>
    </lineage>
</organism>
<keyword evidence="5" id="KW-1133">Transmembrane helix</keyword>
<evidence type="ECO:0000256" key="8">
    <source>
        <dbReference type="RuleBase" id="RU362126"/>
    </source>
</evidence>
<dbReference type="EMBL" id="CP126214">
    <property type="protein sequence ID" value="WIA16267.1"/>
    <property type="molecule type" value="Genomic_DNA"/>
</dbReference>
<dbReference type="PANTHER" id="PTHR11073:SF1">
    <property type="entry name" value="CALNEXIN 14D-RELATED"/>
    <property type="match status" value="1"/>
</dbReference>
<keyword evidence="11" id="KW-1185">Reference proteome</keyword>
<sequence>MPAGNQHYGVTAQLQEPLLLQDGIVVQYEVQFSQGHTCGGAYLKLLSQTAEEFKPRKLRPKTPFSIMFGPDRCGPDSRVHVILNALNPVTQQVIEHHLMSAPAPKDDKLSHVYTLVLYPNQMYKVLIDGKLKGTGLLAAADFSPPLQPPAELPDPEHIKPEDWVEEEEIDDPAAVKPDDWDDRKLIPDPNAQKPHGWLDALPARVADQAAKKPEKWDDDRHGYWMRPSMPNPACEGAPGCGPWTAPMISNPSYKGPWIPPKVKNPAYKGPWQQRTLPNPAYFKAEAPLSLLAPIVGVAFELWVTEPGYTFDNILIGRGQQGLEAAAYMGKAGQARRLAQEAAIAAAARDASRPPGWRHWPANQLLDFFESPKMTPYQAQLQPVMAALQRQPLWGWLAPLLLQLIVLRMINRALVGKSGGRAGAAAPTKEELEEAAALEEDRKAEEQIKQDRQAAKLRAASKAAAAAEAAAAAGGGGGVARRRSTRHQQLQQQHEEEEGEAAMHTPALQRQQQEDGAGSSPEDGQGTSRARSTRRTARKA</sequence>
<evidence type="ECO:0000313" key="11">
    <source>
        <dbReference type="Proteomes" id="UP001244341"/>
    </source>
</evidence>
<dbReference type="InterPro" id="IPR018124">
    <property type="entry name" value="Calret/calnex_CS"/>
</dbReference>
<evidence type="ECO:0000313" key="10">
    <source>
        <dbReference type="EMBL" id="WIA16267.1"/>
    </source>
</evidence>
<evidence type="ECO:0000256" key="1">
    <source>
        <dbReference type="ARBA" id="ARBA00004389"/>
    </source>
</evidence>
<keyword evidence="6" id="KW-0472">Membrane</keyword>
<evidence type="ECO:0000256" key="2">
    <source>
        <dbReference type="ARBA" id="ARBA00010983"/>
    </source>
</evidence>
<dbReference type="SUPFAM" id="SSF49899">
    <property type="entry name" value="Concanavalin A-like lectins/glucanases"/>
    <property type="match status" value="1"/>
</dbReference>
<evidence type="ECO:0000256" key="3">
    <source>
        <dbReference type="ARBA" id="ARBA00022692"/>
    </source>
</evidence>